<comment type="function">
    <text evidence="2">Catalyzes the oxidation of either pyridoxine 5'-phosphate (PNP) or pyridoxamine 5'-phosphate (PMP) into pyridoxal 5'-phosphate (PLP).</text>
</comment>
<reference evidence="12 13" key="1">
    <citation type="journal article" date="2020" name="Cell">
        <title>Large-Scale Comparative Analyses of Tick Genomes Elucidate Their Genetic Diversity and Vector Capacities.</title>
        <authorList>
            <consortium name="Tick Genome and Microbiome Consortium (TIGMIC)"/>
            <person name="Jia N."/>
            <person name="Wang J."/>
            <person name="Shi W."/>
            <person name="Du L."/>
            <person name="Sun Y."/>
            <person name="Zhan W."/>
            <person name="Jiang J.F."/>
            <person name="Wang Q."/>
            <person name="Zhang B."/>
            <person name="Ji P."/>
            <person name="Bell-Sakyi L."/>
            <person name="Cui X.M."/>
            <person name="Yuan T.T."/>
            <person name="Jiang B.G."/>
            <person name="Yang W.F."/>
            <person name="Lam T.T."/>
            <person name="Chang Q.C."/>
            <person name="Ding S.J."/>
            <person name="Wang X.J."/>
            <person name="Zhu J.G."/>
            <person name="Ruan X.D."/>
            <person name="Zhao L."/>
            <person name="Wei J.T."/>
            <person name="Ye R.Z."/>
            <person name="Que T.C."/>
            <person name="Du C.H."/>
            <person name="Zhou Y.H."/>
            <person name="Cheng J.X."/>
            <person name="Dai P.F."/>
            <person name="Guo W.B."/>
            <person name="Han X.H."/>
            <person name="Huang E.J."/>
            <person name="Li L.F."/>
            <person name="Wei W."/>
            <person name="Gao Y.C."/>
            <person name="Liu J.Z."/>
            <person name="Shao H.Z."/>
            <person name="Wang X."/>
            <person name="Wang C.C."/>
            <person name="Yang T.C."/>
            <person name="Huo Q.B."/>
            <person name="Li W."/>
            <person name="Chen H.Y."/>
            <person name="Chen S.E."/>
            <person name="Zhou L.G."/>
            <person name="Ni X.B."/>
            <person name="Tian J.H."/>
            <person name="Sheng Y."/>
            <person name="Liu T."/>
            <person name="Pan Y.S."/>
            <person name="Xia L.Y."/>
            <person name="Li J."/>
            <person name="Zhao F."/>
            <person name="Cao W.C."/>
        </authorList>
    </citation>
    <scope>NUCLEOTIDE SEQUENCE [LARGE SCALE GENOMIC DNA]</scope>
    <source>
        <strain evidence="12">HaeL-2018</strain>
    </source>
</reference>
<comment type="pathway">
    <text evidence="4">Cofactor metabolism; pyridoxal 5'-phosphate salvage; pyridoxal 5'-phosphate from pyridoxine 5'-phosphate: step 1/1.</text>
</comment>
<dbReference type="OMA" id="AYFRTRP"/>
<dbReference type="InterPro" id="IPR012349">
    <property type="entry name" value="Split_barrel_FMN-bd"/>
</dbReference>
<keyword evidence="13" id="KW-1185">Reference proteome</keyword>
<evidence type="ECO:0000256" key="8">
    <source>
        <dbReference type="ARBA" id="ARBA00022643"/>
    </source>
</evidence>
<dbReference type="PIRSF" id="PIRSF000190">
    <property type="entry name" value="Pyd_amn-ph_oxd"/>
    <property type="match status" value="1"/>
</dbReference>
<dbReference type="PANTHER" id="PTHR10851">
    <property type="entry name" value="PYRIDOXINE-5-PHOSPHATE OXIDASE"/>
    <property type="match status" value="1"/>
</dbReference>
<gene>
    <name evidence="12" type="ORF">HPB48_001887</name>
</gene>
<evidence type="ECO:0000259" key="11">
    <source>
        <dbReference type="Pfam" id="PF10590"/>
    </source>
</evidence>
<dbReference type="EC" id="1.4.3.5" evidence="6"/>
<dbReference type="VEuPathDB" id="VectorBase:HLOH_040566"/>
<protein>
    <recommendedName>
        <fullName evidence="6">pyridoxal 5'-phosphate synthase</fullName>
        <ecNumber evidence="6">1.4.3.5</ecNumber>
    </recommendedName>
</protein>
<dbReference type="InterPro" id="IPR019740">
    <property type="entry name" value="Pyridox_Oxase_CS"/>
</dbReference>
<comment type="pathway">
    <text evidence="3">Cofactor metabolism; pyridoxal 5'-phosphate salvage; pyridoxal 5'-phosphate from pyridoxamine 5'-phosphate: step 1/1.</text>
</comment>
<comment type="similarity">
    <text evidence="5">Belongs to the pyridoxamine 5'-phosphate oxidase family.</text>
</comment>
<dbReference type="PANTHER" id="PTHR10851:SF0">
    <property type="entry name" value="PYRIDOXINE-5'-PHOSPHATE OXIDASE"/>
    <property type="match status" value="1"/>
</dbReference>
<dbReference type="PROSITE" id="PS01064">
    <property type="entry name" value="PYRIDOX_OXIDASE"/>
    <property type="match status" value="1"/>
</dbReference>
<dbReference type="InterPro" id="IPR011576">
    <property type="entry name" value="Pyridox_Oxase_N"/>
</dbReference>
<keyword evidence="8" id="KW-0288">FMN</keyword>
<evidence type="ECO:0000259" key="10">
    <source>
        <dbReference type="Pfam" id="PF01243"/>
    </source>
</evidence>
<dbReference type="Pfam" id="PF10590">
    <property type="entry name" value="PNP_phzG_C"/>
    <property type="match status" value="1"/>
</dbReference>
<dbReference type="InterPro" id="IPR000659">
    <property type="entry name" value="Pyridox_Oxase"/>
</dbReference>
<feature type="domain" description="Pyridoxamine 5'-phosphate oxidase N-terminal" evidence="10">
    <location>
        <begin position="46"/>
        <end position="128"/>
    </location>
</feature>
<feature type="domain" description="Pyridoxine 5'-phosphate oxidase dimerisation C-terminal" evidence="11">
    <location>
        <begin position="144"/>
        <end position="197"/>
    </location>
</feature>
<evidence type="ECO:0000256" key="1">
    <source>
        <dbReference type="ARBA" id="ARBA00001917"/>
    </source>
</evidence>
<evidence type="ECO:0000256" key="7">
    <source>
        <dbReference type="ARBA" id="ARBA00022630"/>
    </source>
</evidence>
<evidence type="ECO:0000313" key="12">
    <source>
        <dbReference type="EMBL" id="KAH9370010.1"/>
    </source>
</evidence>
<name>A0A9J6G3B9_HAELO</name>
<dbReference type="Proteomes" id="UP000821853">
    <property type="component" value="Chromosome 3"/>
</dbReference>
<dbReference type="GO" id="GO:0004733">
    <property type="term" value="F:pyridoxamine phosphate oxidase activity"/>
    <property type="evidence" value="ECO:0007669"/>
    <property type="project" value="UniProtKB-EC"/>
</dbReference>
<dbReference type="OrthoDB" id="303614at2759"/>
<evidence type="ECO:0000256" key="2">
    <source>
        <dbReference type="ARBA" id="ARBA00003691"/>
    </source>
</evidence>
<dbReference type="NCBIfam" id="NF004231">
    <property type="entry name" value="PRK05679.1"/>
    <property type="match status" value="1"/>
</dbReference>
<sequence>MRKPYVSDTLLEDDLPTRDPIELFEKWFTEVKDKGHMFEPNAVALATATNASRNIFQEENPNACLLFYWDKHHRQVRVEGTVGKTSQDVSERYFHSRPRETQLAAVVSKQSAPLESRARLEAEYEALKVQYADTSKEVPKPSGWGGYCLIPSRMEFWQGHSSRVHDRIVFQKVAPGTAPQSSAKQAAPGWVMERLYP</sequence>
<dbReference type="InterPro" id="IPR019576">
    <property type="entry name" value="Pyridoxamine_oxidase_dimer_C"/>
</dbReference>
<evidence type="ECO:0000256" key="5">
    <source>
        <dbReference type="ARBA" id="ARBA00007301"/>
    </source>
</evidence>
<accession>A0A9J6G3B9</accession>
<dbReference type="GO" id="GO:0010181">
    <property type="term" value="F:FMN binding"/>
    <property type="evidence" value="ECO:0007669"/>
    <property type="project" value="InterPro"/>
</dbReference>
<comment type="caution">
    <text evidence="12">The sequence shown here is derived from an EMBL/GenBank/DDBJ whole genome shotgun (WGS) entry which is preliminary data.</text>
</comment>
<keyword evidence="7" id="KW-0285">Flavoprotein</keyword>
<dbReference type="EMBL" id="JABSTR010000005">
    <property type="protein sequence ID" value="KAH9370010.1"/>
    <property type="molecule type" value="Genomic_DNA"/>
</dbReference>
<comment type="cofactor">
    <cofactor evidence="1">
        <name>FMN</name>
        <dbReference type="ChEBI" id="CHEBI:58210"/>
    </cofactor>
</comment>
<dbReference type="SUPFAM" id="SSF50475">
    <property type="entry name" value="FMN-binding split barrel"/>
    <property type="match status" value="1"/>
</dbReference>
<evidence type="ECO:0000256" key="3">
    <source>
        <dbReference type="ARBA" id="ARBA00004738"/>
    </source>
</evidence>
<dbReference type="AlphaFoldDB" id="A0A9J6G3B9"/>
<organism evidence="12 13">
    <name type="scientific">Haemaphysalis longicornis</name>
    <name type="common">Bush tick</name>
    <dbReference type="NCBI Taxonomy" id="44386"/>
    <lineage>
        <taxon>Eukaryota</taxon>
        <taxon>Metazoa</taxon>
        <taxon>Ecdysozoa</taxon>
        <taxon>Arthropoda</taxon>
        <taxon>Chelicerata</taxon>
        <taxon>Arachnida</taxon>
        <taxon>Acari</taxon>
        <taxon>Parasitiformes</taxon>
        <taxon>Ixodida</taxon>
        <taxon>Ixodoidea</taxon>
        <taxon>Ixodidae</taxon>
        <taxon>Haemaphysalinae</taxon>
        <taxon>Haemaphysalis</taxon>
    </lineage>
</organism>
<dbReference type="Gene3D" id="2.30.110.10">
    <property type="entry name" value="Electron Transport, Fmn-binding Protein, Chain A"/>
    <property type="match status" value="2"/>
</dbReference>
<dbReference type="Pfam" id="PF01243">
    <property type="entry name" value="PNPOx_N"/>
    <property type="match status" value="1"/>
</dbReference>
<dbReference type="GO" id="GO:0008615">
    <property type="term" value="P:pyridoxine biosynthetic process"/>
    <property type="evidence" value="ECO:0007669"/>
    <property type="project" value="InterPro"/>
</dbReference>
<evidence type="ECO:0000256" key="4">
    <source>
        <dbReference type="ARBA" id="ARBA00005037"/>
    </source>
</evidence>
<evidence type="ECO:0000313" key="13">
    <source>
        <dbReference type="Proteomes" id="UP000821853"/>
    </source>
</evidence>
<proteinExistence type="inferred from homology"/>
<evidence type="ECO:0000256" key="6">
    <source>
        <dbReference type="ARBA" id="ARBA00012801"/>
    </source>
</evidence>
<evidence type="ECO:0000256" key="9">
    <source>
        <dbReference type="ARBA" id="ARBA00023002"/>
    </source>
</evidence>
<keyword evidence="9" id="KW-0560">Oxidoreductase</keyword>